<proteinExistence type="predicted"/>
<evidence type="ECO:0000313" key="3">
    <source>
        <dbReference type="Proteomes" id="UP001197093"/>
    </source>
</evidence>
<comment type="caution">
    <text evidence="2">The sequence shown here is derived from an EMBL/GenBank/DDBJ whole genome shotgun (WGS) entry which is preliminary data.</text>
</comment>
<reference evidence="2" key="1">
    <citation type="submission" date="2023-02" db="EMBL/GenBank/DDBJ databases">
        <authorList>
            <person name="Palmer J.M."/>
        </authorList>
    </citation>
    <scope>NUCLEOTIDE SEQUENCE</scope>
    <source>
        <strain evidence="2">FW57</strain>
    </source>
</reference>
<dbReference type="GO" id="GO:0003676">
    <property type="term" value="F:nucleic acid binding"/>
    <property type="evidence" value="ECO:0007669"/>
    <property type="project" value="InterPro"/>
</dbReference>
<feature type="compositionally biased region" description="Low complexity" evidence="1">
    <location>
        <begin position="269"/>
        <end position="288"/>
    </location>
</feature>
<dbReference type="Gene3D" id="3.30.420.10">
    <property type="entry name" value="Ribonuclease H-like superfamily/Ribonuclease H"/>
    <property type="match status" value="1"/>
</dbReference>
<dbReference type="AlphaFoldDB" id="A0AAD4HUL3"/>
<dbReference type="Proteomes" id="UP001197093">
    <property type="component" value="Unassembled WGS sequence"/>
</dbReference>
<dbReference type="SUPFAM" id="SSF53098">
    <property type="entry name" value="Ribonuclease H-like"/>
    <property type="match status" value="1"/>
</dbReference>
<feature type="compositionally biased region" description="Polar residues" evidence="1">
    <location>
        <begin position="289"/>
        <end position="300"/>
    </location>
</feature>
<keyword evidence="3" id="KW-1185">Reference proteome</keyword>
<sequence>MNVFCDASKDMDDDKGGIAIILPAWVPGGASREQIEIAYPVTPLYSCELGELLAVSEALHIATKEIQQSSNNPLLSGRPVIVRIFNDNRDNLWYLQGEGWLHPGLIALADPVLKAIAAQSRLINTFGVDVKLELVWIPGHHHDIRPHKTADHLAYLARRLDRSYTNTLNWTQREEGAVMRLLKPYLADAALRAAQHMPELRSRLPAALVSAPKSGSAPPTTAEHSNPAVPRAKTHLGQRLRTSAIGPLRRATPVSLNFCNNLNPAPHLSQTRWRSSPTTTTTPRLQTSVGSHNSFNISGDSTKHIPSYNPPNVGSD</sequence>
<gene>
    <name evidence="2" type="ORF">NEMBOFW57_010913</name>
</gene>
<organism evidence="2 3">
    <name type="scientific">Staphylotrichum longicolle</name>
    <dbReference type="NCBI Taxonomy" id="669026"/>
    <lineage>
        <taxon>Eukaryota</taxon>
        <taxon>Fungi</taxon>
        <taxon>Dikarya</taxon>
        <taxon>Ascomycota</taxon>
        <taxon>Pezizomycotina</taxon>
        <taxon>Sordariomycetes</taxon>
        <taxon>Sordariomycetidae</taxon>
        <taxon>Sordariales</taxon>
        <taxon>Chaetomiaceae</taxon>
        <taxon>Staphylotrichum</taxon>
    </lineage>
</organism>
<protein>
    <submittedName>
        <fullName evidence="2">Uncharacterized protein</fullName>
    </submittedName>
</protein>
<dbReference type="InterPro" id="IPR012337">
    <property type="entry name" value="RNaseH-like_sf"/>
</dbReference>
<dbReference type="InterPro" id="IPR036397">
    <property type="entry name" value="RNaseH_sf"/>
</dbReference>
<evidence type="ECO:0000313" key="2">
    <source>
        <dbReference type="EMBL" id="KAG7284537.1"/>
    </source>
</evidence>
<name>A0AAD4HUL3_9PEZI</name>
<evidence type="ECO:0000256" key="1">
    <source>
        <dbReference type="SAM" id="MobiDB-lite"/>
    </source>
</evidence>
<feature type="region of interest" description="Disordered" evidence="1">
    <location>
        <begin position="263"/>
        <end position="316"/>
    </location>
</feature>
<feature type="region of interest" description="Disordered" evidence="1">
    <location>
        <begin position="209"/>
        <end position="236"/>
    </location>
</feature>
<accession>A0AAD4HUL3</accession>
<dbReference type="EMBL" id="JAHCVI010000006">
    <property type="protein sequence ID" value="KAG7284537.1"/>
    <property type="molecule type" value="Genomic_DNA"/>
</dbReference>